<dbReference type="PANTHER" id="PTHR33371">
    <property type="entry name" value="INTERMEMBRANE PHOSPHOLIPID TRANSPORT SYSTEM BINDING PROTEIN MLAD-RELATED"/>
    <property type="match status" value="1"/>
</dbReference>
<proteinExistence type="predicted"/>
<dbReference type="PANTHER" id="PTHR33371:SF4">
    <property type="entry name" value="INTERMEMBRANE PHOSPHOLIPID TRANSPORT SYSTEM BINDING PROTEIN MLAD"/>
    <property type="match status" value="1"/>
</dbReference>
<gene>
    <name evidence="1" type="ORF">GII30_01785</name>
</gene>
<dbReference type="Pfam" id="PF02470">
    <property type="entry name" value="MlaD"/>
    <property type="match status" value="1"/>
</dbReference>
<name>A0A857KTN7_9ACTN</name>
<dbReference type="InterPro" id="IPR052336">
    <property type="entry name" value="MlaD_Phospholipid_Transporter"/>
</dbReference>
<sequence>MSLFSGTRGTILALTSVLVVVAVAMGLWCGGSRGPKDYRITAHFTSSTGIYAGDEVTVLGVPVGTVDKVEPRALDVVLTLRVKGNVTLPDNVGAAVVAQSLVAGRTVALTPAYTTGATLSHTASIPLGRTTVPMEWDDIKNALSDVTKAVGPHGDDPGSAATLVSTGADAFAPNAQNVNDTIGLLSNAMSTISDGRADLFAVVRNLQVFVTAMRGSNDQVAQLHRNLATVTSVLGDNRKTLGEAVTAVDSVLTDVTGFVERNRDKLSGSVASLTTLSQVLADQRTNIEGIMHQAPTQVVNFYNIYKPALGVMTGVFAAPNFENPIHAVCGGLASVGQPNSRRAADLCVQHLGTYLRTLTTTYPNILTSPSRSSFSDPGQLVESVPGVLDSVPGITGAPARRTTVPKSLRSLLLGEGSR</sequence>
<dbReference type="InterPro" id="IPR005693">
    <property type="entry name" value="Mce"/>
</dbReference>
<dbReference type="AlphaFoldDB" id="A0A857KTN7"/>
<dbReference type="NCBIfam" id="TIGR00996">
    <property type="entry name" value="Mtu_fam_mce"/>
    <property type="match status" value="1"/>
</dbReference>
<reference evidence="1" key="1">
    <citation type="journal article" date="2021" name="Nat. Microbiol.">
        <title>Cocultivation of an ultrasmall environmental parasitic bacterium with lytic ability against bacteria associated with wastewater foams.</title>
        <authorList>
            <person name="Batinovic S."/>
            <person name="Rose J.J.A."/>
            <person name="Ratcliffe J."/>
            <person name="Seviour R.J."/>
            <person name="Petrovski S."/>
        </authorList>
    </citation>
    <scope>NUCLEOTIDE SEQUENCE</scope>
    <source>
        <strain evidence="1">CON44</strain>
    </source>
</reference>
<accession>A0A857KTN7</accession>
<dbReference type="InterPro" id="IPR003399">
    <property type="entry name" value="Mce/MlaD"/>
</dbReference>
<organism evidence="1">
    <name type="scientific">Gordonia amarae</name>
    <dbReference type="NCBI Taxonomy" id="36821"/>
    <lineage>
        <taxon>Bacteria</taxon>
        <taxon>Bacillati</taxon>
        <taxon>Actinomycetota</taxon>
        <taxon>Actinomycetes</taxon>
        <taxon>Mycobacteriales</taxon>
        <taxon>Gordoniaceae</taxon>
        <taxon>Gordonia</taxon>
    </lineage>
</organism>
<dbReference type="GO" id="GO:0005576">
    <property type="term" value="C:extracellular region"/>
    <property type="evidence" value="ECO:0007669"/>
    <property type="project" value="TreeGrafter"/>
</dbReference>
<dbReference type="RefSeq" id="WP_005192177.1">
    <property type="nucleotide sequence ID" value="NZ_CP045804.1"/>
</dbReference>
<protein>
    <submittedName>
        <fullName evidence="1">MCE family protein</fullName>
    </submittedName>
</protein>
<evidence type="ECO:0000313" key="1">
    <source>
        <dbReference type="EMBL" id="QHN38084.1"/>
    </source>
</evidence>
<dbReference type="EMBL" id="CP045810">
    <property type="protein sequence ID" value="QHN38084.1"/>
    <property type="molecule type" value="Genomic_DNA"/>
</dbReference>